<dbReference type="PIRSF" id="PIRSF004789">
    <property type="entry name" value="DR1281"/>
    <property type="match status" value="1"/>
</dbReference>
<dbReference type="CDD" id="cd07382">
    <property type="entry name" value="MPP_DR1281"/>
    <property type="match status" value="1"/>
</dbReference>
<dbReference type="PANTHER" id="PTHR36303:SF1">
    <property type="entry name" value="2',3'-CYCLIC-NUCLEOTIDE 2'-PHOSPHODIESTERASE"/>
    <property type="match status" value="1"/>
</dbReference>
<dbReference type="RefSeq" id="WP_006695772.1">
    <property type="nucleotide sequence ID" value="NZ_JH376857.1"/>
</dbReference>
<dbReference type="Pfam" id="PF13277">
    <property type="entry name" value="YmdB"/>
    <property type="match status" value="1"/>
</dbReference>
<dbReference type="EMBL" id="ADGH01000003">
    <property type="protein sequence ID" value="EHG25714.1"/>
    <property type="molecule type" value="Genomic_DNA"/>
</dbReference>
<organism evidence="1 2">
    <name type="scientific">Selenomonas noxia F0398</name>
    <dbReference type="NCBI Taxonomy" id="702437"/>
    <lineage>
        <taxon>Bacteria</taxon>
        <taxon>Bacillati</taxon>
        <taxon>Bacillota</taxon>
        <taxon>Negativicutes</taxon>
        <taxon>Selenomonadales</taxon>
        <taxon>Selenomonadaceae</taxon>
        <taxon>Selenomonas</taxon>
    </lineage>
</organism>
<evidence type="ECO:0000313" key="2">
    <source>
        <dbReference type="Proteomes" id="UP000003175"/>
    </source>
</evidence>
<keyword evidence="2" id="KW-1185">Reference proteome</keyword>
<evidence type="ECO:0008006" key="3">
    <source>
        <dbReference type="Google" id="ProtNLM"/>
    </source>
</evidence>
<proteinExistence type="predicted"/>
<dbReference type="GeneID" id="32475524"/>
<dbReference type="InterPro" id="IPR005235">
    <property type="entry name" value="YmdB-like"/>
</dbReference>
<gene>
    <name evidence="1" type="ORF">HMPREF9432_00215</name>
</gene>
<accession>A0ABN0DRT5</accession>
<dbReference type="SUPFAM" id="SSF56300">
    <property type="entry name" value="Metallo-dependent phosphatases"/>
    <property type="match status" value="1"/>
</dbReference>
<dbReference type="Gene3D" id="3.60.21.10">
    <property type="match status" value="1"/>
</dbReference>
<sequence length="260" mass="28355">MRIMLVGDVVGRAGRRAFRTITPRLRAERKVDVVIVNGENSAGGKGFTRKALDELYAGGADIVTSGNHVWDKKDVFAFIDEDPFLVRPANYPEGTPGQGYCIFPFKAVNIAVMNLSGRSFMPALDCPFQKADNILAEIEGKADIIVLDFHAETTSEKLAMAHYMDGRVDIVVGTHTHVQTADEQILPDGTAYITDLGMVGARSSILGVRTDLVIQKFRTGMPVRFEMAEGAAEYAAVIADVDPNGRSPGAIERILIREEE</sequence>
<dbReference type="PANTHER" id="PTHR36303">
    <property type="entry name" value="2',3'-CYCLIC-NUCLEOTIDE 2'-PHOSPHODIESTERASE"/>
    <property type="match status" value="1"/>
</dbReference>
<dbReference type="Proteomes" id="UP000003175">
    <property type="component" value="Unassembled WGS sequence"/>
</dbReference>
<evidence type="ECO:0000313" key="1">
    <source>
        <dbReference type="EMBL" id="EHG25714.1"/>
    </source>
</evidence>
<protein>
    <recommendedName>
        <fullName evidence="3">Metallophosphoesterase</fullName>
    </recommendedName>
</protein>
<comment type="caution">
    <text evidence="1">The sequence shown here is derived from an EMBL/GenBank/DDBJ whole genome shotgun (WGS) entry which is preliminary data.</text>
</comment>
<name>A0ABN0DRT5_9FIRM</name>
<dbReference type="NCBIfam" id="TIGR00282">
    <property type="entry name" value="TIGR00282 family metallophosphoesterase"/>
    <property type="match status" value="1"/>
</dbReference>
<dbReference type="InterPro" id="IPR029052">
    <property type="entry name" value="Metallo-depent_PP-like"/>
</dbReference>
<reference evidence="1 2" key="1">
    <citation type="submission" date="2011-08" db="EMBL/GenBank/DDBJ databases">
        <title>The Genome Sequence of Selenomonas noxia F0398.</title>
        <authorList>
            <consortium name="The Broad Institute Genome Sequencing Platform"/>
            <person name="Earl A."/>
            <person name="Ward D."/>
            <person name="Feldgarden M."/>
            <person name="Gevers D."/>
            <person name="Izard J."/>
            <person name="Ganesan A."/>
            <person name="Blanton J.M."/>
            <person name="Baranova O.V."/>
            <person name="Tanner A.C."/>
            <person name="Dewhirst F.E."/>
            <person name="Young S.K."/>
            <person name="Zeng Q."/>
            <person name="Gargeya S."/>
            <person name="Fitzgerald M."/>
            <person name="Haas B."/>
            <person name="Abouelleil A."/>
            <person name="Alvarado L."/>
            <person name="Arachchi H.M."/>
            <person name="Berlin A."/>
            <person name="Brown A."/>
            <person name="Chapman S.B."/>
            <person name="Chen Z."/>
            <person name="Dunbar C."/>
            <person name="Freedman E."/>
            <person name="Gearin G."/>
            <person name="Gellesch M."/>
            <person name="Goldberg J."/>
            <person name="Griggs A."/>
            <person name="Gujja S."/>
            <person name="Heiman D."/>
            <person name="Howarth C."/>
            <person name="Larson L."/>
            <person name="Lui A."/>
            <person name="MacDonald P.J.P."/>
            <person name="Montmayeur A."/>
            <person name="Murphy C."/>
            <person name="Neiman D."/>
            <person name="Pearson M."/>
            <person name="Priest M."/>
            <person name="Roberts A."/>
            <person name="Saif S."/>
            <person name="Shea T."/>
            <person name="Shenoy N."/>
            <person name="Sisk P."/>
            <person name="Stolte C."/>
            <person name="Sykes S."/>
            <person name="Wortman J."/>
            <person name="Nusbaum C."/>
            <person name="Birren B."/>
        </authorList>
    </citation>
    <scope>NUCLEOTIDE SEQUENCE [LARGE SCALE GENOMIC DNA]</scope>
    <source>
        <strain evidence="1 2">F0398</strain>
    </source>
</reference>